<reference evidence="2" key="1">
    <citation type="submission" date="2018-11" db="EMBL/GenBank/DDBJ databases">
        <authorList>
            <person name="Grassa J C."/>
        </authorList>
    </citation>
    <scope>NUCLEOTIDE SEQUENCE [LARGE SCALE GENOMIC DNA]</scope>
</reference>
<evidence type="ECO:0000313" key="2">
    <source>
        <dbReference type="EnsemblPlants" id="cds.evm.model.03.504"/>
    </source>
</evidence>
<proteinExistence type="predicted"/>
<organism evidence="2 3">
    <name type="scientific">Cannabis sativa</name>
    <name type="common">Hemp</name>
    <name type="synonym">Marijuana</name>
    <dbReference type="NCBI Taxonomy" id="3483"/>
    <lineage>
        <taxon>Eukaryota</taxon>
        <taxon>Viridiplantae</taxon>
        <taxon>Streptophyta</taxon>
        <taxon>Embryophyta</taxon>
        <taxon>Tracheophyta</taxon>
        <taxon>Spermatophyta</taxon>
        <taxon>Magnoliopsida</taxon>
        <taxon>eudicotyledons</taxon>
        <taxon>Gunneridae</taxon>
        <taxon>Pentapetalae</taxon>
        <taxon>rosids</taxon>
        <taxon>fabids</taxon>
        <taxon>Rosales</taxon>
        <taxon>Cannabaceae</taxon>
        <taxon>Cannabis</taxon>
    </lineage>
</organism>
<evidence type="ECO:0000313" key="3">
    <source>
        <dbReference type="Proteomes" id="UP000596661"/>
    </source>
</evidence>
<dbReference type="AlphaFoldDB" id="A0A803P9B1"/>
<dbReference type="EnsemblPlants" id="evm.model.03.504">
    <property type="protein sequence ID" value="cds.evm.model.03.504"/>
    <property type="gene ID" value="evm.TU.03.504"/>
</dbReference>
<accession>A0A803P9B1</accession>
<feature type="region of interest" description="Disordered" evidence="1">
    <location>
        <begin position="89"/>
        <end position="111"/>
    </location>
</feature>
<keyword evidence="3" id="KW-1185">Reference proteome</keyword>
<dbReference type="Proteomes" id="UP000596661">
    <property type="component" value="Chromosome 3"/>
</dbReference>
<name>A0A803P9B1_CANSA</name>
<protein>
    <submittedName>
        <fullName evidence="2">Uncharacterized protein</fullName>
    </submittedName>
</protein>
<dbReference type="Gramene" id="evm.model.03.504">
    <property type="protein sequence ID" value="cds.evm.model.03.504"/>
    <property type="gene ID" value="evm.TU.03.504"/>
</dbReference>
<reference evidence="2" key="2">
    <citation type="submission" date="2021-03" db="UniProtKB">
        <authorList>
            <consortium name="EnsemblPlants"/>
        </authorList>
    </citation>
    <scope>IDENTIFICATION</scope>
</reference>
<evidence type="ECO:0000256" key="1">
    <source>
        <dbReference type="SAM" id="MobiDB-lite"/>
    </source>
</evidence>
<feature type="compositionally biased region" description="Basic and acidic residues" evidence="1">
    <location>
        <begin position="98"/>
        <end position="111"/>
    </location>
</feature>
<sequence length="111" mass="12580">MPVPLPGDGTNPTDMVNGGVGANQRHSTQCVSRNYWPCRRNINTNSHCRLLLTYYTSRSFWGNYTADNGSVYSHARTNTDVVSQSLWECQDSTSTPSPEHRFEQPLVNYHE</sequence>
<dbReference type="EMBL" id="UZAU01000261">
    <property type="status" value="NOT_ANNOTATED_CDS"/>
    <property type="molecule type" value="Genomic_DNA"/>
</dbReference>